<feature type="compositionally biased region" description="Basic residues" evidence="1">
    <location>
        <begin position="202"/>
        <end position="214"/>
    </location>
</feature>
<accession>A0A5S6Q9W1</accession>
<feature type="region of interest" description="Disordered" evidence="1">
    <location>
        <begin position="103"/>
        <end position="263"/>
    </location>
</feature>
<dbReference type="SUPFAM" id="SSF53474">
    <property type="entry name" value="alpha/beta-Hydrolases"/>
    <property type="match status" value="1"/>
</dbReference>
<feature type="compositionally biased region" description="Polar residues" evidence="1">
    <location>
        <begin position="139"/>
        <end position="150"/>
    </location>
</feature>
<sequence>MISWAFASGANGAAQDPRRWCTRQRFDVRLCCEMETNVESRGSIASMLDADDVDDGDDDISDKLVINFDAVQTPETVVASTMPSDCSTPKCAKTGRVVPKCAKGSRALDPSDGKAKAALGSKSGDSGAHVQMTGAFDSATESTCSPTVGSFQKEDTSFGVRQSSNEGNGIRMKIKMSKMATRQSAATHEVVSLDPDTGSSRGGKRKAPSRKRVMNRSPSGTSFAACERSTLQRLKKPRRSTRSSSQVSTLAAPTENDQYNASEPGTAVVLEGVLWKETSDGMLVVNVTWRGKSYVGTLLDLTQYNWSPPRHCESPSSEPNGSRGDGGGGSAGGGGGRRGRYTRRGTNSQRSVVGNRSNEMSTVIVNGQDVVAADKPENADDHSQTAAVVDGELPPEGNSSSGKASPLPVGSLGKTVSSVGDGRGDDGQQSFTANEGRTRRVTLADLARAAISLEARTTNAQPWPLSTKPFGKLSAAEAESLENLFRVVGNRDAQPAAQQFLQSAYANCAPEDHPESDQAPVKPSESIGSLLGVDDLWVISDEENEAATNAPPSFASSEQSGPSTSAKGSSPIASSGAAHSINRLPRPFPYEPVIPTYFGIPKAMFPYPAGCVFMHPQSAAHQQMFNDAGIIPPGYNFEDRAWPCMSAAGCSTTGTTGAPSNEKSLPGQSLRVVLLNAGQVFWSVEGLVMGSRQMQPGQNPSIQLTLRDLCCLFCCPPVPSSIVAKLAFMPPSPTYTLTPASSSPPNSRLEFTLHDRSEWPFGEKELKQIEFCYSRSSRGNRIACMNLRCCPRAKYTILFSHGNAVDLGQMCSFYYGLGVRVGCNVFSYDYSGYGCSTGKPSEKNLYADIFSALDTLRSRFGVPNERIILYGQSIVILHSPLMSGLRVAFPETKRTWCFDAFPSIEKVGKVSAPTLVIHGTDDEVIDFHHGLQIYERCPKAVEPLWVHGAGHNDVETSPAYLDRLRQFIDEELNSGN</sequence>
<dbReference type="PANTHER" id="PTHR12277">
    <property type="entry name" value="ALPHA/BETA HYDROLASE DOMAIN-CONTAINING PROTEIN"/>
    <property type="match status" value="1"/>
</dbReference>
<evidence type="ECO:0000313" key="3">
    <source>
        <dbReference type="WBParaSite" id="TMUE_1000003875.1"/>
    </source>
</evidence>
<feature type="region of interest" description="Disordered" evidence="1">
    <location>
        <begin position="304"/>
        <end position="361"/>
    </location>
</feature>
<feature type="compositionally biased region" description="Polar residues" evidence="1">
    <location>
        <begin position="546"/>
        <end position="573"/>
    </location>
</feature>
<feature type="compositionally biased region" description="Gly residues" evidence="1">
    <location>
        <begin position="323"/>
        <end position="336"/>
    </location>
</feature>
<dbReference type="Proteomes" id="UP000046395">
    <property type="component" value="Unassembled WGS sequence"/>
</dbReference>
<dbReference type="GO" id="GO:0008474">
    <property type="term" value="F:palmitoyl-(protein) hydrolase activity"/>
    <property type="evidence" value="ECO:0007669"/>
    <property type="project" value="TreeGrafter"/>
</dbReference>
<keyword evidence="2" id="KW-1185">Reference proteome</keyword>
<dbReference type="STRING" id="70415.A0A5S6Q9W1"/>
<feature type="region of interest" description="Disordered" evidence="1">
    <location>
        <begin position="545"/>
        <end position="577"/>
    </location>
</feature>
<dbReference type="AlphaFoldDB" id="A0A5S6Q9W1"/>
<name>A0A5S6Q9W1_TRIMR</name>
<dbReference type="InterPro" id="IPR029058">
    <property type="entry name" value="AB_hydrolase_fold"/>
</dbReference>
<evidence type="ECO:0000313" key="2">
    <source>
        <dbReference type="Proteomes" id="UP000046395"/>
    </source>
</evidence>
<dbReference type="GO" id="GO:0005886">
    <property type="term" value="C:plasma membrane"/>
    <property type="evidence" value="ECO:0007669"/>
    <property type="project" value="TreeGrafter"/>
</dbReference>
<dbReference type="PANTHER" id="PTHR12277:SF81">
    <property type="entry name" value="PROTEIN ABHD13"/>
    <property type="match status" value="1"/>
</dbReference>
<feature type="region of interest" description="Disordered" evidence="1">
    <location>
        <begin position="389"/>
        <end position="436"/>
    </location>
</feature>
<protein>
    <submittedName>
        <fullName evidence="3">Serine aminopeptidase S33 domain-containing protein</fullName>
    </submittedName>
</protein>
<dbReference type="Gene3D" id="3.40.50.1820">
    <property type="entry name" value="alpha/beta hydrolase"/>
    <property type="match status" value="2"/>
</dbReference>
<dbReference type="WBParaSite" id="TMUE_1000003875.1">
    <property type="protein sequence ID" value="TMUE_1000003875.1"/>
    <property type="gene ID" value="WBGene00290114"/>
</dbReference>
<proteinExistence type="predicted"/>
<feature type="compositionally biased region" description="Polar residues" evidence="1">
    <location>
        <begin position="246"/>
        <end position="263"/>
    </location>
</feature>
<organism evidence="2 3">
    <name type="scientific">Trichuris muris</name>
    <name type="common">Mouse whipworm</name>
    <dbReference type="NCBI Taxonomy" id="70415"/>
    <lineage>
        <taxon>Eukaryota</taxon>
        <taxon>Metazoa</taxon>
        <taxon>Ecdysozoa</taxon>
        <taxon>Nematoda</taxon>
        <taxon>Enoplea</taxon>
        <taxon>Dorylaimia</taxon>
        <taxon>Trichinellida</taxon>
        <taxon>Trichuridae</taxon>
        <taxon>Trichuris</taxon>
    </lineage>
</organism>
<evidence type="ECO:0000256" key="1">
    <source>
        <dbReference type="SAM" id="MobiDB-lite"/>
    </source>
</evidence>
<reference evidence="3" key="1">
    <citation type="submission" date="2019-12" db="UniProtKB">
        <authorList>
            <consortium name="WormBaseParasite"/>
        </authorList>
    </citation>
    <scope>IDENTIFICATION</scope>
</reference>
<dbReference type="GO" id="GO:0010008">
    <property type="term" value="C:endosome membrane"/>
    <property type="evidence" value="ECO:0007669"/>
    <property type="project" value="TreeGrafter"/>
</dbReference>
<feature type="compositionally biased region" description="Polar residues" evidence="1">
    <location>
        <begin position="346"/>
        <end position="361"/>
    </location>
</feature>